<name>A0A4Y8T080_BACTU</name>
<reference evidence="1 2" key="1">
    <citation type="submission" date="2019-01" db="EMBL/GenBank/DDBJ databases">
        <title>Draft genome sequence of Bacillus sp. DPC6431.</title>
        <authorList>
            <person name="Arbulu S."/>
            <person name="Murphy K."/>
            <person name="O'Sullivan O."/>
            <person name="Rea M.C."/>
            <person name="Hill C."/>
            <person name="Ross R.P."/>
        </authorList>
    </citation>
    <scope>NUCLEOTIDE SEQUENCE [LARGE SCALE GENOMIC DNA]</scope>
    <source>
        <strain evidence="1 2">DPC6431</strain>
    </source>
</reference>
<comment type="caution">
    <text evidence="1">The sequence shown here is derived from an EMBL/GenBank/DDBJ whole genome shotgun (WGS) entry which is preliminary data.</text>
</comment>
<evidence type="ECO:0000313" key="1">
    <source>
        <dbReference type="EMBL" id="TFF44893.1"/>
    </source>
</evidence>
<sequence length="73" mass="8408">MSKDSKRATFAFYGIQLQWLECSAASLLPERQRAPQGQKLHPPHILNEPLSLFINICYNSKNRGGTLYAKRFR</sequence>
<organism evidence="1 2">
    <name type="scientific">Bacillus thuringiensis</name>
    <dbReference type="NCBI Taxonomy" id="1428"/>
    <lineage>
        <taxon>Bacteria</taxon>
        <taxon>Bacillati</taxon>
        <taxon>Bacillota</taxon>
        <taxon>Bacilli</taxon>
        <taxon>Bacillales</taxon>
        <taxon>Bacillaceae</taxon>
        <taxon>Bacillus</taxon>
        <taxon>Bacillus cereus group</taxon>
    </lineage>
</organism>
<gene>
    <name evidence="1" type="ORF">EQ803_20065</name>
</gene>
<dbReference type="AlphaFoldDB" id="A0A4Y8T080"/>
<proteinExistence type="predicted"/>
<dbReference type="EMBL" id="SCLP01000010">
    <property type="protein sequence ID" value="TFF44893.1"/>
    <property type="molecule type" value="Genomic_DNA"/>
</dbReference>
<accession>A0A4Y8T080</accession>
<dbReference type="Proteomes" id="UP000297630">
    <property type="component" value="Unassembled WGS sequence"/>
</dbReference>
<evidence type="ECO:0000313" key="2">
    <source>
        <dbReference type="Proteomes" id="UP000297630"/>
    </source>
</evidence>
<protein>
    <submittedName>
        <fullName evidence="1">Uncharacterized protein</fullName>
    </submittedName>
</protein>